<keyword evidence="2" id="KW-1185">Reference proteome</keyword>
<name>A0ACB5RP35_9PEZI</name>
<dbReference type="EMBL" id="BSXG01000002">
    <property type="protein sequence ID" value="GME22272.1"/>
    <property type="molecule type" value="Genomic_DNA"/>
</dbReference>
<reference evidence="1" key="1">
    <citation type="submission" date="2024-09" db="EMBL/GenBank/DDBJ databases">
        <title>Draft Genome Sequences of Neofusicoccum parvum.</title>
        <authorList>
            <person name="Ashida A."/>
            <person name="Camagna M."/>
            <person name="Tanaka A."/>
            <person name="Takemoto D."/>
        </authorList>
    </citation>
    <scope>NUCLEOTIDE SEQUENCE</scope>
    <source>
        <strain evidence="1">PPO83</strain>
    </source>
</reference>
<evidence type="ECO:0000313" key="1">
    <source>
        <dbReference type="EMBL" id="GME22272.1"/>
    </source>
</evidence>
<evidence type="ECO:0000313" key="2">
    <source>
        <dbReference type="Proteomes" id="UP001165186"/>
    </source>
</evidence>
<protein>
    <submittedName>
        <fullName evidence="1">Zinc finger C2H2-like protein</fullName>
    </submittedName>
</protein>
<accession>A0ACB5RP35</accession>
<sequence length="344" mass="39103">MEYDDCPDMKMGYACEQETILFHGKMEADDHHHCAQLQEDDVIRVRDAESVKPVVKHEEDADSDYSPQTAKRRRRRTSQSSNSSKGSSRRSSNPRKAPYASERGRISKRTKSGSSPKDSNPVNRPFPCPFAGYSCQATFASKNEWKRHVSTQHIRLGFWRCSLCPSSLDDGATISFNDFNRKDLFAQHLRRMHMTPSSSAGTKGARSLSATKDAPVTEENMADFQKKCYQKLRDPPPHSSCLFCTRAFDGLGSWYDRMEHVGRHFEKDRKPSAGVDTKVYGVERWREDRALERWLCKEGLIEQDGRGEWQLGDGAPKKVVVDHDEIVVRVSEDDVDSDSSSDDD</sequence>
<proteinExistence type="predicted"/>
<dbReference type="Proteomes" id="UP001165186">
    <property type="component" value="Unassembled WGS sequence"/>
</dbReference>
<organism evidence="1 2">
    <name type="scientific">Neofusicoccum parvum</name>
    <dbReference type="NCBI Taxonomy" id="310453"/>
    <lineage>
        <taxon>Eukaryota</taxon>
        <taxon>Fungi</taxon>
        <taxon>Dikarya</taxon>
        <taxon>Ascomycota</taxon>
        <taxon>Pezizomycotina</taxon>
        <taxon>Dothideomycetes</taxon>
        <taxon>Dothideomycetes incertae sedis</taxon>
        <taxon>Botryosphaeriales</taxon>
        <taxon>Botryosphaeriaceae</taxon>
        <taxon>Neofusicoccum</taxon>
    </lineage>
</organism>
<gene>
    <name evidence="1" type="primary">g10139</name>
    <name evidence="1" type="ORF">NpPPO83_00010139</name>
</gene>
<comment type="caution">
    <text evidence="1">The sequence shown here is derived from an EMBL/GenBank/DDBJ whole genome shotgun (WGS) entry which is preliminary data.</text>
</comment>